<evidence type="ECO:0000256" key="3">
    <source>
        <dbReference type="ARBA" id="ARBA00008400"/>
    </source>
</evidence>
<dbReference type="EnsemblMetazoa" id="PPA39679.1">
    <property type="protein sequence ID" value="PPA39679.1"/>
    <property type="gene ID" value="WBGene00278048"/>
</dbReference>
<evidence type="ECO:0000256" key="5">
    <source>
        <dbReference type="ARBA" id="ARBA00022502"/>
    </source>
</evidence>
<feature type="transmembrane region" description="Helical" evidence="12">
    <location>
        <begin position="568"/>
        <end position="596"/>
    </location>
</feature>
<dbReference type="EC" id="2.-.-.-" evidence="12"/>
<evidence type="ECO:0000256" key="1">
    <source>
        <dbReference type="ARBA" id="ARBA00004477"/>
    </source>
</evidence>
<evidence type="ECO:0000256" key="2">
    <source>
        <dbReference type="ARBA" id="ARBA00004687"/>
    </source>
</evidence>
<dbReference type="InterPro" id="IPR007070">
    <property type="entry name" value="GPI_EtnP_transferase_1"/>
</dbReference>
<gene>
    <name evidence="14" type="primary">WBGene00278048</name>
</gene>
<name>A0A8R1USG0_PRIPA</name>
<comment type="pathway">
    <text evidence="2 12">Glycolipid biosynthesis; glycosylphosphatidylinositol-anchor biosynthesis.</text>
</comment>
<evidence type="ECO:0000313" key="14">
    <source>
        <dbReference type="EnsemblMetazoa" id="PPA39679.1"/>
    </source>
</evidence>
<proteinExistence type="inferred from homology"/>
<evidence type="ECO:0000256" key="4">
    <source>
        <dbReference type="ARBA" id="ARBA00020831"/>
    </source>
</evidence>
<evidence type="ECO:0000256" key="8">
    <source>
        <dbReference type="ARBA" id="ARBA00022824"/>
    </source>
</evidence>
<feature type="domain" description="GPI ethanolamine phosphate transferase 1 C-terminal" evidence="13">
    <location>
        <begin position="402"/>
        <end position="633"/>
    </location>
</feature>
<accession>A0A8R1USG0</accession>
<feature type="transmembrane region" description="Helical" evidence="12">
    <location>
        <begin position="458"/>
        <end position="480"/>
    </location>
</feature>
<evidence type="ECO:0000313" key="15">
    <source>
        <dbReference type="Proteomes" id="UP000005239"/>
    </source>
</evidence>
<dbReference type="InterPro" id="IPR002591">
    <property type="entry name" value="Phosphodiest/P_Trfase"/>
</dbReference>
<dbReference type="InterPro" id="IPR017852">
    <property type="entry name" value="GPI_EtnP_transferase_1_C"/>
</dbReference>
<dbReference type="Gene3D" id="3.40.720.10">
    <property type="entry name" value="Alkaline Phosphatase, subunit A"/>
    <property type="match status" value="2"/>
</dbReference>
<comment type="subcellular location">
    <subcellularLocation>
        <location evidence="1 12">Endoplasmic reticulum membrane</location>
        <topology evidence="1 12">Multi-pass membrane protein</topology>
    </subcellularLocation>
</comment>
<dbReference type="GO" id="GO:0006506">
    <property type="term" value="P:GPI anchor biosynthetic process"/>
    <property type="evidence" value="ECO:0000318"/>
    <property type="project" value="GO_Central"/>
</dbReference>
<dbReference type="GO" id="GO:0005789">
    <property type="term" value="C:endoplasmic reticulum membrane"/>
    <property type="evidence" value="ECO:0000318"/>
    <property type="project" value="GO_Central"/>
</dbReference>
<dbReference type="PANTHER" id="PTHR12250">
    <property type="entry name" value="PHOSPHATIDYLINOSITOL GLYCAN, CLASS N"/>
    <property type="match status" value="1"/>
</dbReference>
<keyword evidence="8 12" id="KW-0256">Endoplasmic reticulum</keyword>
<feature type="transmembrane region" description="Helical" evidence="12">
    <location>
        <begin position="527"/>
        <end position="548"/>
    </location>
</feature>
<dbReference type="CDD" id="cd16020">
    <property type="entry name" value="GPI_EPT_1"/>
    <property type="match status" value="1"/>
</dbReference>
<dbReference type="Pfam" id="PF01663">
    <property type="entry name" value="Phosphodiest"/>
    <property type="match status" value="2"/>
</dbReference>
<feature type="transmembrane region" description="Helical" evidence="12">
    <location>
        <begin position="24"/>
        <end position="43"/>
    </location>
</feature>
<feature type="transmembrane region" description="Helical" evidence="12">
    <location>
        <begin position="608"/>
        <end position="628"/>
    </location>
</feature>
<feature type="transmembrane region" description="Helical" evidence="12">
    <location>
        <begin position="424"/>
        <end position="446"/>
    </location>
</feature>
<dbReference type="GO" id="GO:0051377">
    <property type="term" value="F:mannose-ethanolamine phosphotransferase activity"/>
    <property type="evidence" value="ECO:0000318"/>
    <property type="project" value="GO_Central"/>
</dbReference>
<organism evidence="14 15">
    <name type="scientific">Pristionchus pacificus</name>
    <name type="common">Parasitic nematode worm</name>
    <dbReference type="NCBI Taxonomy" id="54126"/>
    <lineage>
        <taxon>Eukaryota</taxon>
        <taxon>Metazoa</taxon>
        <taxon>Ecdysozoa</taxon>
        <taxon>Nematoda</taxon>
        <taxon>Chromadorea</taxon>
        <taxon>Rhabditida</taxon>
        <taxon>Rhabditina</taxon>
        <taxon>Diplogasteromorpha</taxon>
        <taxon>Diplogasteroidea</taxon>
        <taxon>Neodiplogasteridae</taxon>
        <taxon>Pristionchus</taxon>
    </lineage>
</organism>
<evidence type="ECO:0000256" key="9">
    <source>
        <dbReference type="ARBA" id="ARBA00022989"/>
    </source>
</evidence>
<dbReference type="InterPro" id="IPR017850">
    <property type="entry name" value="Alkaline_phosphatase_core_sf"/>
</dbReference>
<dbReference type="Proteomes" id="UP000005239">
    <property type="component" value="Unassembled WGS sequence"/>
</dbReference>
<evidence type="ECO:0000259" key="13">
    <source>
        <dbReference type="Pfam" id="PF04987"/>
    </source>
</evidence>
<evidence type="ECO:0000256" key="12">
    <source>
        <dbReference type="RuleBase" id="RU367138"/>
    </source>
</evidence>
<keyword evidence="15" id="KW-1185">Reference proteome</keyword>
<keyword evidence="11" id="KW-0325">Glycoprotein</keyword>
<keyword evidence="5 12" id="KW-0337">GPI-anchor biosynthesis</keyword>
<keyword evidence="9 12" id="KW-1133">Transmembrane helix</keyword>
<comment type="caution">
    <text evidence="12">Lacks conserved residue(s) required for the propagation of feature annotation.</text>
</comment>
<dbReference type="Pfam" id="PF04987">
    <property type="entry name" value="PigN"/>
    <property type="match status" value="1"/>
</dbReference>
<keyword evidence="7 12" id="KW-0812">Transmembrane</keyword>
<dbReference type="InterPro" id="IPR037671">
    <property type="entry name" value="PIGN_N"/>
</dbReference>
<comment type="similarity">
    <text evidence="3 12">Belongs to the PIGG/PIGN/PIGO family. PIGN subfamily.</text>
</comment>
<dbReference type="AlphaFoldDB" id="A0A8R1USG0"/>
<reference evidence="15" key="1">
    <citation type="journal article" date="2008" name="Nat. Genet.">
        <title>The Pristionchus pacificus genome provides a unique perspective on nematode lifestyle and parasitism.</title>
        <authorList>
            <person name="Dieterich C."/>
            <person name="Clifton S.W."/>
            <person name="Schuster L.N."/>
            <person name="Chinwalla A."/>
            <person name="Delehaunty K."/>
            <person name="Dinkelacker I."/>
            <person name="Fulton L."/>
            <person name="Fulton R."/>
            <person name="Godfrey J."/>
            <person name="Minx P."/>
            <person name="Mitreva M."/>
            <person name="Roeseler W."/>
            <person name="Tian H."/>
            <person name="Witte H."/>
            <person name="Yang S.P."/>
            <person name="Wilson R.K."/>
            <person name="Sommer R.J."/>
        </authorList>
    </citation>
    <scope>NUCLEOTIDE SEQUENCE [LARGE SCALE GENOMIC DNA]</scope>
    <source>
        <strain evidence="15">PS312</strain>
    </source>
</reference>
<evidence type="ECO:0000256" key="10">
    <source>
        <dbReference type="ARBA" id="ARBA00023136"/>
    </source>
</evidence>
<evidence type="ECO:0000256" key="7">
    <source>
        <dbReference type="ARBA" id="ARBA00022692"/>
    </source>
</evidence>
<evidence type="ECO:0000256" key="6">
    <source>
        <dbReference type="ARBA" id="ARBA00022679"/>
    </source>
</evidence>
<comment type="function">
    <text evidence="12">Ethanolamine phosphate transferase involved in glycosylphosphatidylinositol-anchor biosynthesis. Transfers ethanolamine phosphate to the first alpha-1,4-linked mannose of the glycosylphosphatidylinositol precursor of GPI-anchor.</text>
</comment>
<feature type="transmembrane region" description="Helical" evidence="12">
    <location>
        <begin position="486"/>
        <end position="506"/>
    </location>
</feature>
<protein>
    <recommendedName>
        <fullName evidence="4 12">GPI ethanolamine phosphate transferase 1</fullName>
        <ecNumber evidence="12">2.-.-.-</ecNumber>
    </recommendedName>
</protein>
<dbReference type="PANTHER" id="PTHR12250:SF0">
    <property type="entry name" value="GPI ETHANOLAMINE PHOSPHATE TRANSFERASE 1"/>
    <property type="match status" value="1"/>
</dbReference>
<reference evidence="14" key="2">
    <citation type="submission" date="2022-06" db="UniProtKB">
        <authorList>
            <consortium name="EnsemblMetazoa"/>
        </authorList>
    </citation>
    <scope>IDENTIFICATION</scope>
    <source>
        <strain evidence="14">PS312</strain>
    </source>
</reference>
<evidence type="ECO:0000256" key="11">
    <source>
        <dbReference type="ARBA" id="ARBA00023180"/>
    </source>
</evidence>
<sequence length="674" mass="75943">MKWGKSMTFSFQADRSNRCTEMEVKLGVIVHLILLYSIFDIYYTSPIIESLNAHRPNSNDPPARRLFLISADGLRYDTFQRKELAPFLHSLIDSGVASFGVSTSGVPTESRPGHVSIVAGFTEDVSAVTRGWKENPVTFDTIFNRSIESFQWGSEDITHLFSHIPHVKTKSFPAEWEDFSSLDNYKLDEWVFDKCERDLLDLPSSSLIGSSRFFFLHLVAIDTNGHGHNPDSFAYTDNLRIVDERVRRLVTKVNQVFNDSKSAYIFTSDHGMTEWGSHGGGTDLETKTPFVVWGSGVNGGAREHIQQIDLCPLMASLLAIPFPINNHGIIRTSLLNTSARFQSSVVMANFLQLREIILHQISHVGKRWWLSSEVVTTTALNSLYDQATQLAAKNRFESISSLVSSQLPLLQRSIFLYHRVDRPLLSILVAASFISFLLLLKISSVHSFYLRFIPSGKLILFLLVSSTASSIFFVSLSHIIYLILPIYLISLIPFAHVPSLILRLCSVPHPVLHHDFFLYQLLYSYHILFYHHHMSLYIFSSFLSSYPFSLESNLASLSSFSPSSLSRFISVFSPFTMASLLVLKLLSPILLIFIHLRSSLPSLSSSSNLISSTLIISDLLSLIFFYQLRDSGSWLEIGNMAARPLVTVYSDKNEATQTQIKLPAVFRAPFAPML</sequence>
<keyword evidence="6 12" id="KW-0808">Transferase</keyword>
<keyword evidence="10 12" id="KW-0472">Membrane</keyword>
<dbReference type="SUPFAM" id="SSF53649">
    <property type="entry name" value="Alkaline phosphatase-like"/>
    <property type="match status" value="1"/>
</dbReference>